<protein>
    <submittedName>
        <fullName evidence="3">DUF4445 domain-containing protein</fullName>
    </submittedName>
</protein>
<dbReference type="Pfam" id="PF00111">
    <property type="entry name" value="Fer2"/>
    <property type="match status" value="1"/>
</dbReference>
<dbReference type="InterPro" id="IPR041414">
    <property type="entry name" value="Raco-like_middle"/>
</dbReference>
<dbReference type="SUPFAM" id="SSF54292">
    <property type="entry name" value="2Fe-2S ferredoxin-like"/>
    <property type="match status" value="1"/>
</dbReference>
<dbReference type="AlphaFoldDB" id="A0A7C3F1T0"/>
<dbReference type="EMBL" id="DSTU01000004">
    <property type="protein sequence ID" value="HFJ53787.1"/>
    <property type="molecule type" value="Genomic_DNA"/>
</dbReference>
<dbReference type="Pfam" id="PF17651">
    <property type="entry name" value="Raco_middle"/>
    <property type="match status" value="1"/>
</dbReference>
<dbReference type="PROSITE" id="PS51085">
    <property type="entry name" value="2FE2S_FER_2"/>
    <property type="match status" value="1"/>
</dbReference>
<reference evidence="3" key="1">
    <citation type="journal article" date="2020" name="mSystems">
        <title>Genome- and Community-Level Interaction Insights into Carbon Utilization and Element Cycling Functions of Hydrothermarchaeota in Hydrothermal Sediment.</title>
        <authorList>
            <person name="Zhou Z."/>
            <person name="Liu Y."/>
            <person name="Xu W."/>
            <person name="Pan J."/>
            <person name="Luo Z.H."/>
            <person name="Li M."/>
        </authorList>
    </citation>
    <scope>NUCLEOTIDE SEQUENCE [LARGE SCALE GENOMIC DNA]</scope>
    <source>
        <strain evidence="2">SpSt-265</strain>
        <strain evidence="3">SpSt-465</strain>
    </source>
</reference>
<name>A0A7C3F1T0_UNCW3</name>
<dbReference type="InterPro" id="IPR012675">
    <property type="entry name" value="Beta-grasp_dom_sf"/>
</dbReference>
<gene>
    <name evidence="2" type="ORF">ENP94_08115</name>
    <name evidence="3" type="ORF">ENS16_03760</name>
</gene>
<dbReference type="EMBL" id="DSLG01000008">
    <property type="protein sequence ID" value="HEA87949.1"/>
    <property type="molecule type" value="Genomic_DNA"/>
</dbReference>
<dbReference type="Gene3D" id="3.30.420.480">
    <property type="entry name" value="Domain of unknown function (DUF4445)"/>
    <property type="match status" value="1"/>
</dbReference>
<evidence type="ECO:0000259" key="1">
    <source>
        <dbReference type="PROSITE" id="PS51085"/>
    </source>
</evidence>
<dbReference type="InterPro" id="IPR027980">
    <property type="entry name" value="RACo_C"/>
</dbReference>
<feature type="domain" description="2Fe-2S ferredoxin-type" evidence="1">
    <location>
        <begin position="27"/>
        <end position="104"/>
    </location>
</feature>
<dbReference type="PANTHER" id="PTHR42895">
    <property type="entry name" value="IRON-SULFUR CLUSTER-BINDING PROTEIN-RELATED"/>
    <property type="match status" value="1"/>
</dbReference>
<dbReference type="PANTHER" id="PTHR42895:SF1">
    <property type="entry name" value="IRON-SULFUR CLUSTER PROTEIN"/>
    <property type="match status" value="1"/>
</dbReference>
<dbReference type="InterPro" id="IPR042259">
    <property type="entry name" value="Raco-like_middle_sf"/>
</dbReference>
<dbReference type="InterPro" id="IPR052911">
    <property type="entry name" value="Corrinoid_activation_enz"/>
</dbReference>
<sequence length="501" mass="55014">MPCQRPAQADPCQRLRCPTRDTIRQYSDTRSDRQGVAVVIEIRPRNRQNLRNLLLQTGVPVPGDCGGNGTCGKCRVLVNGSPVLACQFIPRTPVQVAVDFPVAEETTSPRRPKSAQLRLAADIGTTTIALAVVDRLRKRIKRQETMLNPQTRYGADVLSRIVQAAEVKKIRLAELLARYGEEIGLDRRYPVIAVGNTVMMHFLFGKNPFTLGTYPYRSRLPLRQILDARIDSLLIRTLPLLGSFIGSDCTAAILASGLYKNRRPCLLIDAGTNGELVLGNRERLIACSTAAGPAFEGATLACGALALPGAIHACRYRPEGWELSTVRNRPPVAICGSGVLDAVAEGLKAGMILPSGRLRCGDRLLLHPDEQNPVYLSQSDLREVQLAKAAITAGIRILLRKWFGTDRTASTMLDRIFITGRFGSRINPDSAFTIGLLPRFNIQRIRQHQDLALAGAVRATLNPELLKTATAIAGRCQEIVLAEEPEFEELFVECMELKPWG</sequence>
<evidence type="ECO:0000313" key="3">
    <source>
        <dbReference type="EMBL" id="HFJ53787.1"/>
    </source>
</evidence>
<dbReference type="Pfam" id="PF14574">
    <property type="entry name" value="RACo_C_ter"/>
    <property type="match status" value="1"/>
</dbReference>
<organism evidence="3">
    <name type="scientific">candidate division WOR-3 bacterium</name>
    <dbReference type="NCBI Taxonomy" id="2052148"/>
    <lineage>
        <taxon>Bacteria</taxon>
        <taxon>Bacteria division WOR-3</taxon>
    </lineage>
</organism>
<evidence type="ECO:0000313" key="2">
    <source>
        <dbReference type="EMBL" id="HEA87949.1"/>
    </source>
</evidence>
<dbReference type="Gene3D" id="3.10.20.30">
    <property type="match status" value="1"/>
</dbReference>
<dbReference type="InterPro" id="IPR036010">
    <property type="entry name" value="2Fe-2S_ferredoxin-like_sf"/>
</dbReference>
<proteinExistence type="predicted"/>
<dbReference type="InterPro" id="IPR001041">
    <property type="entry name" value="2Fe-2S_ferredoxin-type"/>
</dbReference>
<dbReference type="CDD" id="cd00207">
    <property type="entry name" value="fer2"/>
    <property type="match status" value="1"/>
</dbReference>
<accession>A0A7C3F1T0</accession>
<comment type="caution">
    <text evidence="3">The sequence shown here is derived from an EMBL/GenBank/DDBJ whole genome shotgun (WGS) entry which is preliminary data.</text>
</comment>
<dbReference type="GO" id="GO:0051536">
    <property type="term" value="F:iron-sulfur cluster binding"/>
    <property type="evidence" value="ECO:0007669"/>
    <property type="project" value="InterPro"/>
</dbReference>